<organism evidence="6 7">
    <name type="scientific">Cryptococcus deuterogattii (strain R265)</name>
    <name type="common">Cryptococcus gattii VGII (strain R265)</name>
    <dbReference type="NCBI Taxonomy" id="294750"/>
    <lineage>
        <taxon>Eukaryota</taxon>
        <taxon>Fungi</taxon>
        <taxon>Dikarya</taxon>
        <taxon>Basidiomycota</taxon>
        <taxon>Agaricomycotina</taxon>
        <taxon>Tremellomycetes</taxon>
        <taxon>Tremellales</taxon>
        <taxon>Cryptococcaceae</taxon>
        <taxon>Cryptococcus</taxon>
        <taxon>Cryptococcus gattii species complex</taxon>
    </lineage>
</organism>
<dbReference type="GO" id="GO:0030150">
    <property type="term" value="P:protein import into mitochondrial matrix"/>
    <property type="evidence" value="ECO:0007669"/>
    <property type="project" value="TreeGrafter"/>
</dbReference>
<dbReference type="EMBL" id="CP025767">
    <property type="protein sequence ID" value="KGB80132.1"/>
    <property type="molecule type" value="Genomic_DNA"/>
</dbReference>
<protein>
    <submittedName>
        <fullName evidence="6">Mitochondrial import inner membrane translocase subunit</fullName>
    </submittedName>
</protein>
<keyword evidence="2" id="KW-0812">Transmembrane</keyword>
<name>A0A095CJ10_CRYD2</name>
<dbReference type="HOGENOM" id="CLU_063935_1_1_1"/>
<keyword evidence="3" id="KW-1133">Transmembrane helix</keyword>
<dbReference type="GeneID" id="88182081"/>
<feature type="region of interest" description="Disordered" evidence="5">
    <location>
        <begin position="1"/>
        <end position="65"/>
    </location>
</feature>
<comment type="subcellular location">
    <subcellularLocation>
        <location evidence="1">Membrane</location>
        <topology evidence="1">Multi-pass membrane protein</topology>
    </subcellularLocation>
</comment>
<feature type="compositionally biased region" description="Polar residues" evidence="5">
    <location>
        <begin position="9"/>
        <end position="46"/>
    </location>
</feature>
<evidence type="ECO:0000313" key="6">
    <source>
        <dbReference type="EMBL" id="KGB80132.1"/>
    </source>
</evidence>
<dbReference type="PANTHER" id="PTHR15371:SF0">
    <property type="entry name" value="SD19278P"/>
    <property type="match status" value="1"/>
</dbReference>
<feature type="compositionally biased region" description="Pro residues" evidence="5">
    <location>
        <begin position="47"/>
        <end position="63"/>
    </location>
</feature>
<dbReference type="GO" id="GO:0008320">
    <property type="term" value="F:protein transmembrane transporter activity"/>
    <property type="evidence" value="ECO:0007669"/>
    <property type="project" value="TreeGrafter"/>
</dbReference>
<dbReference type="AlphaFoldDB" id="A0A095CJ10"/>
<evidence type="ECO:0000256" key="2">
    <source>
        <dbReference type="ARBA" id="ARBA00022692"/>
    </source>
</evidence>
<evidence type="ECO:0000256" key="3">
    <source>
        <dbReference type="ARBA" id="ARBA00022989"/>
    </source>
</evidence>
<gene>
    <name evidence="6" type="ORF">CNBG_5970</name>
</gene>
<evidence type="ECO:0000256" key="4">
    <source>
        <dbReference type="ARBA" id="ARBA00023136"/>
    </source>
</evidence>
<keyword evidence="7" id="KW-1185">Reference proteome</keyword>
<dbReference type="OrthoDB" id="159299at2759"/>
<dbReference type="GO" id="GO:0005744">
    <property type="term" value="C:TIM23 mitochondrial import inner membrane translocase complex"/>
    <property type="evidence" value="ECO:0007669"/>
    <property type="project" value="TreeGrafter"/>
</dbReference>
<dbReference type="KEGG" id="cdeu:CNBG_5970"/>
<evidence type="ECO:0000313" key="7">
    <source>
        <dbReference type="Proteomes" id="UP000029445"/>
    </source>
</evidence>
<reference evidence="6 7" key="1">
    <citation type="journal article" date="2011" name="MBio">
        <title>Genome variation in Cryptococcus gattii, an emerging pathogen of immunocompetent hosts.</title>
        <authorList>
            <person name="D'Souza C.A."/>
            <person name="Kronstad J.W."/>
            <person name="Taylor G."/>
            <person name="Warren R."/>
            <person name="Yuen M."/>
            <person name="Hu G."/>
            <person name="Jung W.H."/>
            <person name="Sham A."/>
            <person name="Kidd S.E."/>
            <person name="Tangen K."/>
            <person name="Lee N."/>
            <person name="Zeilmaker T."/>
            <person name="Sawkins J."/>
            <person name="McVicker G."/>
            <person name="Shah S."/>
            <person name="Gnerre S."/>
            <person name="Griggs A."/>
            <person name="Zeng Q."/>
            <person name="Bartlett K."/>
            <person name="Li W."/>
            <person name="Wang X."/>
            <person name="Heitman J."/>
            <person name="Stajich J.E."/>
            <person name="Fraser J.A."/>
            <person name="Meyer W."/>
            <person name="Carter D."/>
            <person name="Schein J."/>
            <person name="Krzywinski M."/>
            <person name="Kwon-Chung K.J."/>
            <person name="Varma A."/>
            <person name="Wang J."/>
            <person name="Brunham R."/>
            <person name="Fyfe M."/>
            <person name="Ouellette B.F."/>
            <person name="Siddiqui A."/>
            <person name="Marra M."/>
            <person name="Jones S."/>
            <person name="Holt R."/>
            <person name="Birren B.W."/>
            <person name="Galagan J.E."/>
            <person name="Cuomo C.A."/>
        </authorList>
    </citation>
    <scope>NUCLEOTIDE SEQUENCE [LARGE SCALE GENOMIC DNA]</scope>
    <source>
        <strain evidence="6 7">R265</strain>
    </source>
</reference>
<proteinExistence type="predicted"/>
<dbReference type="VEuPathDB" id="FungiDB:CNBG_5970"/>
<dbReference type="PANTHER" id="PTHR15371">
    <property type="entry name" value="TIM23"/>
    <property type="match status" value="1"/>
</dbReference>
<accession>A0A095CJ10</accession>
<reference evidence="6 7" key="2">
    <citation type="journal article" date="2018" name="Proc. Natl. Acad. Sci.">
        <title>RNAi is a critical determinant of centromere evolution in closely related fungi.</title>
        <authorList>
            <person name="Yadav V."/>
            <person name="Sun S."/>
            <person name="Billmyre R.B."/>
            <person name="Thimmappa B.C."/>
            <person name="Shea T."/>
            <person name="Lintner R."/>
            <person name="Bakkeren G."/>
            <person name="Cuomo C.A."/>
            <person name="Heitman J."/>
            <person name="Sanyal K."/>
        </authorList>
    </citation>
    <scope>NUCLEOTIDE SEQUENCE [LARGE SCALE GENOMIC DNA]</scope>
    <source>
        <strain evidence="6 7">R265</strain>
    </source>
</reference>
<dbReference type="STRING" id="294750.A0A095CJ10"/>
<dbReference type="OMA" id="QYIMPEG"/>
<dbReference type="RefSeq" id="XP_062885758.1">
    <property type="nucleotide sequence ID" value="XM_063029803.1"/>
</dbReference>
<dbReference type="Pfam" id="PF02466">
    <property type="entry name" value="Tim17"/>
    <property type="match status" value="1"/>
</dbReference>
<evidence type="ECO:0000256" key="1">
    <source>
        <dbReference type="ARBA" id="ARBA00004141"/>
    </source>
</evidence>
<dbReference type="Proteomes" id="UP000029445">
    <property type="component" value="Chromosome 9"/>
</dbReference>
<evidence type="ECO:0000256" key="5">
    <source>
        <dbReference type="SAM" id="MobiDB-lite"/>
    </source>
</evidence>
<keyword evidence="4" id="KW-0472">Membrane</keyword>
<sequence>MAIFGLFGSSDSTPQEPSASAELFSSTTFKSNVVPSQPEAQGSSFIPNPPSQSTPAPTSPTPAPTALDAFGSAFDPAKLHPLAGLGENLDFLQLDEEKLNDLEGAASVLPSRGWTDDLCVGTGTTYLSGLAIGGTWGFKEGMSRPLGNNPSFKLRLNSILNGCTRRGSFMGNSLGVLAIFYNLSNSSFDAIRGKHDVLNAMAAAGLSGAIYKSTAGLRPALVGAGIGTAAAAGWSAFKNFV</sequence>
<dbReference type="InterPro" id="IPR045238">
    <property type="entry name" value="Tim23-like"/>
</dbReference>